<dbReference type="EMBL" id="LACH01000017">
    <property type="protein sequence ID" value="KJZ65720.1"/>
    <property type="molecule type" value="Genomic_DNA"/>
</dbReference>
<name>A0A0F4VB31_PSEFL</name>
<sequence>MRMIYLSPVPWASFSQRPHHFVNWYHNQTGESVLWIDPYPTRLPSLNDFRRKLPVADQQNVTVPPWLQVCKLQTLPIEPIPGSAIVLKQLWRNVFKKTAEFSAGESCMICVGKPSELALQLLTRIPQSYAVYDAMDDFPAFYQGLSRWSMERRQEQLIRRVSKVLVSSTALRDKLLSMTDKVELALNACDVQGLAPVENLDLGTKQQVLGYVGTVGQWFDWDLVIALARANPENQVRLIGPIFTPAPCVLPANIELLPERSHASAIAAMATFSVGLIPFRLSRLTASVDPIKYYEYRALGLPVISTRFGEMAQRGQEPGVWIVDDGTDLRKTALEALASQSDHSTIHQFRQNNLWANRFSATHVKTQGYAARTEFDLRTQRNPA</sequence>
<dbReference type="GO" id="GO:0016740">
    <property type="term" value="F:transferase activity"/>
    <property type="evidence" value="ECO:0007669"/>
    <property type="project" value="UniProtKB-KW"/>
</dbReference>
<accession>A0A0F4VB31</accession>
<comment type="caution">
    <text evidence="1">The sequence shown here is derived from an EMBL/GenBank/DDBJ whole genome shotgun (WGS) entry which is preliminary data.</text>
</comment>
<dbReference type="SUPFAM" id="SSF53756">
    <property type="entry name" value="UDP-Glycosyltransferase/glycogen phosphorylase"/>
    <property type="match status" value="1"/>
</dbReference>
<gene>
    <name evidence="1" type="ORF">VD17_10170</name>
</gene>
<protein>
    <submittedName>
        <fullName evidence="1">Glycosyl transferase</fullName>
    </submittedName>
</protein>
<evidence type="ECO:0000313" key="1">
    <source>
        <dbReference type="EMBL" id="KJZ65720.1"/>
    </source>
</evidence>
<keyword evidence="1" id="KW-0808">Transferase</keyword>
<reference evidence="1 2" key="1">
    <citation type="submission" date="2015-03" db="EMBL/GenBank/DDBJ databases">
        <title>Comparative genomics of Pseudomonas insights into diversity of traits involved in vanlence and defense.</title>
        <authorList>
            <person name="Qin Y."/>
        </authorList>
    </citation>
    <scope>NUCLEOTIDE SEQUENCE [LARGE SCALE GENOMIC DNA]</scope>
    <source>
        <strain evidence="1 2">H24</strain>
    </source>
</reference>
<dbReference type="Gene3D" id="3.40.50.2000">
    <property type="entry name" value="Glycogen Phosphorylase B"/>
    <property type="match status" value="1"/>
</dbReference>
<organism evidence="1 2">
    <name type="scientific">Pseudomonas fluorescens</name>
    <dbReference type="NCBI Taxonomy" id="294"/>
    <lineage>
        <taxon>Bacteria</taxon>
        <taxon>Pseudomonadati</taxon>
        <taxon>Pseudomonadota</taxon>
        <taxon>Gammaproteobacteria</taxon>
        <taxon>Pseudomonadales</taxon>
        <taxon>Pseudomonadaceae</taxon>
        <taxon>Pseudomonas</taxon>
    </lineage>
</organism>
<evidence type="ECO:0000313" key="2">
    <source>
        <dbReference type="Proteomes" id="UP000033400"/>
    </source>
</evidence>
<dbReference type="PATRIC" id="fig|294.133.peg.1134"/>
<dbReference type="Proteomes" id="UP000033400">
    <property type="component" value="Unassembled WGS sequence"/>
</dbReference>
<dbReference type="OrthoDB" id="9769600at2"/>
<proteinExistence type="predicted"/>
<dbReference type="AlphaFoldDB" id="A0A0F4VB31"/>